<dbReference type="GO" id="GO:0070273">
    <property type="term" value="F:phosphatidylinositol-4-phosphate binding"/>
    <property type="evidence" value="ECO:0007669"/>
    <property type="project" value="InterPro"/>
</dbReference>
<dbReference type="AlphaFoldDB" id="A0A5N8WYT7"/>
<reference evidence="1 2" key="1">
    <citation type="submission" date="2019-09" db="EMBL/GenBank/DDBJ databases">
        <authorList>
            <person name="Duangmal K."/>
            <person name="Teo W.F.A."/>
            <person name="Lipun K."/>
        </authorList>
    </citation>
    <scope>NUCLEOTIDE SEQUENCE [LARGE SCALE GENOMIC DNA]</scope>
    <source>
        <strain evidence="1 2">K1PN6</strain>
    </source>
</reference>
<dbReference type="Proteomes" id="UP000373149">
    <property type="component" value="Unassembled WGS sequence"/>
</dbReference>
<dbReference type="EMBL" id="VMNX01000128">
    <property type="protein sequence ID" value="MPY52242.1"/>
    <property type="molecule type" value="Genomic_DNA"/>
</dbReference>
<dbReference type="Pfam" id="PF05719">
    <property type="entry name" value="GPP34"/>
    <property type="match status" value="1"/>
</dbReference>
<gene>
    <name evidence="1" type="ORF">FPZ41_28175</name>
</gene>
<sequence>MTWTLPQRMYLLSCDVKDGEARTGPGRFRGHLMRAAALTELSFLALVRDERGKAVPAAAEGVDDRFLASVLDDVSSGKPRRWSSLIQHGTHVAEAAVRAQLAESGAVIVVGSPGLITGGDVVVNDVEQVLGLRERARNAVLLDQDPTVIPTEDLAMALLAAEGEVDSVFTLSERWGHRRRLKTLTKHLEASAPPLLTAFRTANATARSYNGGWA</sequence>
<protein>
    <submittedName>
        <fullName evidence="1">GPP34 family phosphoprotein</fullName>
    </submittedName>
</protein>
<comment type="caution">
    <text evidence="1">The sequence shown here is derived from an EMBL/GenBank/DDBJ whole genome shotgun (WGS) entry which is preliminary data.</text>
</comment>
<name>A0A5N8WYT7_9ACTN</name>
<dbReference type="InterPro" id="IPR008628">
    <property type="entry name" value="GPP34-like"/>
</dbReference>
<dbReference type="RefSeq" id="WP_152866479.1">
    <property type="nucleotide sequence ID" value="NZ_VMNX01000128.1"/>
</dbReference>
<proteinExistence type="predicted"/>
<organism evidence="1 2">
    <name type="scientific">Streptomyces acidicola</name>
    <dbReference type="NCBI Taxonomy" id="2596892"/>
    <lineage>
        <taxon>Bacteria</taxon>
        <taxon>Bacillati</taxon>
        <taxon>Actinomycetota</taxon>
        <taxon>Actinomycetes</taxon>
        <taxon>Kitasatosporales</taxon>
        <taxon>Streptomycetaceae</taxon>
        <taxon>Streptomyces</taxon>
    </lineage>
</organism>
<keyword evidence="2" id="KW-1185">Reference proteome</keyword>
<evidence type="ECO:0000313" key="1">
    <source>
        <dbReference type="EMBL" id="MPY52242.1"/>
    </source>
</evidence>
<accession>A0A5N8WYT7</accession>
<evidence type="ECO:0000313" key="2">
    <source>
        <dbReference type="Proteomes" id="UP000373149"/>
    </source>
</evidence>